<dbReference type="RefSeq" id="WP_062484948.1">
    <property type="nucleotide sequence ID" value="NZ_LN885086.1"/>
</dbReference>
<dbReference type="KEGG" id="nio:NITINOP_1975"/>
<evidence type="ECO:0000313" key="2">
    <source>
        <dbReference type="Proteomes" id="UP000066284"/>
    </source>
</evidence>
<organism evidence="1 2">
    <name type="scientific">Candidatus Nitrospira inopinata</name>
    <dbReference type="NCBI Taxonomy" id="1715989"/>
    <lineage>
        <taxon>Bacteria</taxon>
        <taxon>Pseudomonadati</taxon>
        <taxon>Nitrospirota</taxon>
        <taxon>Nitrospiria</taxon>
        <taxon>Nitrospirales</taxon>
        <taxon>Nitrospiraceae</taxon>
        <taxon>Nitrospira</taxon>
    </lineage>
</organism>
<reference evidence="2" key="1">
    <citation type="submission" date="2015-09" db="EMBL/GenBank/DDBJ databases">
        <authorList>
            <person name="Daims H."/>
        </authorList>
    </citation>
    <scope>NUCLEOTIDE SEQUENCE [LARGE SCALE GENOMIC DNA]</scope>
</reference>
<dbReference type="AlphaFoldDB" id="A0A0S4KR77"/>
<evidence type="ECO:0000313" key="1">
    <source>
        <dbReference type="EMBL" id="CUQ66947.1"/>
    </source>
</evidence>
<dbReference type="Proteomes" id="UP000066284">
    <property type="component" value="Chromosome 1"/>
</dbReference>
<dbReference type="EMBL" id="LN885086">
    <property type="protein sequence ID" value="CUQ66947.1"/>
    <property type="molecule type" value="Genomic_DNA"/>
</dbReference>
<gene>
    <name evidence="1" type="ORF">NITINOP_1975</name>
</gene>
<protein>
    <recommendedName>
        <fullName evidence="3">HEXXH motif domain-containing protein</fullName>
    </recommendedName>
</protein>
<accession>A0A0S4KR77</accession>
<dbReference type="OrthoDB" id="9769264at2"/>
<evidence type="ECO:0008006" key="3">
    <source>
        <dbReference type="Google" id="ProtNLM"/>
    </source>
</evidence>
<sequence length="522" mass="60559">MTPLLNPQALAQLTAEFRLSMSRLLQDLCRELRTDYQDMSSRLNLPVGLFEQIGRSLAFARFSTWRVVGWIETLNDLVYFLDLLQQWEMEPDRKEFTRQLFAECQDKFFENGYLSDLFPSGGPTGSGFQKRLSSLCGRLAREVTQEALFFDPVRTTKWVGRQTLSGWSTVGSLDANFERADPQAVIPVGLDDGWCEAPDTVRRLLRRSPGRSVFLVKADTIVLRVGRATVPIWSQEKGKERWLWRRRAESKVADTIHGLVTIGPTLVYGSDRSPRKVQQTDTGQVKRIRRAWRTIRSVWPEGHAVLELLTSRIVPLKAKGVVSFSYRHRPGLSFINCFDRDNLDLLDDLIHENSHHHLNLLLRKHVMYRGDRNQRIFYSPWRRSLRPLRGILHAAFTFTMGAMLFERLSSWASGREGDKQWKRAGLTRRDLQRARFRGLEEIESVRYALQDLRYADRRLGWLTGSGRRLVRQMEKVIAEVEDRLAPHRGDVLRSRFGPALRRHVEQLKKARMTYGPMRLSEV</sequence>
<dbReference type="NCBIfam" id="TIGR04267">
    <property type="entry name" value="mod_HExxH"/>
    <property type="match status" value="1"/>
</dbReference>
<name>A0A0S4KR77_9BACT</name>
<proteinExistence type="predicted"/>
<dbReference type="InterPro" id="IPR026337">
    <property type="entry name" value="AKG_HExxH"/>
</dbReference>
<keyword evidence="2" id="KW-1185">Reference proteome</keyword>